<feature type="compositionally biased region" description="Polar residues" evidence="23">
    <location>
        <begin position="681"/>
        <end position="690"/>
    </location>
</feature>
<evidence type="ECO:0000256" key="15">
    <source>
        <dbReference type="ARBA" id="ARBA00048740"/>
    </source>
</evidence>
<feature type="region of interest" description="Disordered" evidence="23">
    <location>
        <begin position="733"/>
        <end position="756"/>
    </location>
</feature>
<dbReference type="AlphaFoldDB" id="A0A7R9F2W4"/>
<evidence type="ECO:0000256" key="14">
    <source>
        <dbReference type="ARBA" id="ARBA00047418"/>
    </source>
</evidence>
<keyword evidence="11" id="KW-0804">Transcription</keyword>
<dbReference type="InterPro" id="IPR019012">
    <property type="entry name" value="RNA_cap_Gua-N2-MeTrfase"/>
</dbReference>
<dbReference type="InterPro" id="IPR029063">
    <property type="entry name" value="SAM-dependent_MTases_sf"/>
</dbReference>
<dbReference type="Pfam" id="PF09445">
    <property type="entry name" value="Methyltransf_15"/>
    <property type="match status" value="1"/>
</dbReference>
<keyword evidence="12" id="KW-0539">Nucleus</keyword>
<reference evidence="24" key="1">
    <citation type="submission" date="2020-11" db="EMBL/GenBank/DDBJ databases">
        <authorList>
            <person name="Tran Van P."/>
        </authorList>
    </citation>
    <scope>NUCLEOTIDE SEQUENCE</scope>
</reference>
<evidence type="ECO:0000256" key="7">
    <source>
        <dbReference type="ARBA" id="ARBA00022603"/>
    </source>
</evidence>
<keyword evidence="5" id="KW-0963">Cytoplasm</keyword>
<evidence type="ECO:0000256" key="18">
    <source>
        <dbReference type="ARBA" id="ARBA00049790"/>
    </source>
</evidence>
<feature type="region of interest" description="Disordered" evidence="23">
    <location>
        <begin position="1"/>
        <end position="33"/>
    </location>
</feature>
<keyword evidence="7" id="KW-0489">Methyltransferase</keyword>
<comment type="catalytic activity">
    <reaction evidence="14">
        <text>a 5'-end (N(2),N(7)-dimethyl 5'-triphosphoguanosine)-ribonucleoside in snoRNA + S-adenosyl-L-methionine = a 5'-end (N(2),N(2),N(7)-trimethyl 5'-triphosphoguanosine)-ribonucleoside in snoRNA + S-adenosyl-L-homocysteine + H(+)</text>
        <dbReference type="Rhea" id="RHEA:78507"/>
        <dbReference type="Rhea" id="RHEA-COMP:19088"/>
        <dbReference type="Rhea" id="RHEA-COMP:19090"/>
        <dbReference type="ChEBI" id="CHEBI:15378"/>
        <dbReference type="ChEBI" id="CHEBI:57856"/>
        <dbReference type="ChEBI" id="CHEBI:59789"/>
        <dbReference type="ChEBI" id="CHEBI:167623"/>
        <dbReference type="ChEBI" id="CHEBI:172880"/>
    </reaction>
    <physiologicalReaction direction="left-to-right" evidence="14">
        <dbReference type="Rhea" id="RHEA:78508"/>
    </physiologicalReaction>
</comment>
<evidence type="ECO:0000256" key="3">
    <source>
        <dbReference type="ARBA" id="ARBA00004604"/>
    </source>
</evidence>
<evidence type="ECO:0000313" key="24">
    <source>
        <dbReference type="EMBL" id="CAD7445759.1"/>
    </source>
</evidence>
<name>A0A7R9F2W4_9NEOP</name>
<feature type="region of interest" description="Disordered" evidence="23">
    <location>
        <begin position="278"/>
        <end position="298"/>
    </location>
</feature>
<comment type="subunit">
    <text evidence="20">May form homooligomers. Interacts with CREBBP/CBP, EED/WAIT1, EP300/P300, NCOA6/PRIP, PPARBP/PBP and SMN.</text>
</comment>
<keyword evidence="8" id="KW-0808">Transferase</keyword>
<evidence type="ECO:0000256" key="21">
    <source>
        <dbReference type="ARBA" id="ARBA00079339"/>
    </source>
</evidence>
<comment type="catalytic activity">
    <reaction evidence="17">
        <text>a 5'-end (N(7)-methyl 5'-triphosphoguanosine)-ribonucleoside in snRNA + S-adenosyl-L-methionine = a 5'-end (N(2),N(7)-dimethyl 5'-triphosphoguanosine)-ribonucleoside in snRNA + S-adenosyl-L-homocysteine + H(+)</text>
        <dbReference type="Rhea" id="RHEA:78471"/>
        <dbReference type="Rhea" id="RHEA-COMP:19085"/>
        <dbReference type="Rhea" id="RHEA-COMP:19087"/>
        <dbReference type="ChEBI" id="CHEBI:15378"/>
        <dbReference type="ChEBI" id="CHEBI:57856"/>
        <dbReference type="ChEBI" id="CHEBI:59789"/>
        <dbReference type="ChEBI" id="CHEBI:156461"/>
        <dbReference type="ChEBI" id="CHEBI:172880"/>
    </reaction>
    <physiologicalReaction direction="left-to-right" evidence="17">
        <dbReference type="Rhea" id="RHEA:78472"/>
    </physiologicalReaction>
</comment>
<feature type="region of interest" description="Disordered" evidence="23">
    <location>
        <begin position="706"/>
        <end position="725"/>
    </location>
</feature>
<dbReference type="GO" id="GO:0005737">
    <property type="term" value="C:cytoplasm"/>
    <property type="evidence" value="ECO:0007669"/>
    <property type="project" value="UniProtKB-SubCell"/>
</dbReference>
<evidence type="ECO:0000256" key="10">
    <source>
        <dbReference type="ARBA" id="ARBA00023015"/>
    </source>
</evidence>
<sequence length="1147" mass="127428">MSTSHNVKRTDNLGNGGSETETLQEPAPLKIKPTESPLKTLVKHDEEALSCYCSASHTDNNYSTDEHDSILCSGSGLHLSDSGADLSEHGGTGREAEWEHFWASNGERLIWESWIGKYGQYINPDYLAQTEVGATRSDQQPQINCVQPYEQFTSDIVNSQEELLKLNDVASEELAQMNYKSNIDSLPNVQKQPAFPKEVTNLPCIPDLLIDNSDRKTEMCPDTNALPKVDILGTVNDSSVVCNVQARNSSALDTITKSSPLYLSCFETSPVDSEQECLINSESSSSGQLSPASSQASSQNSVGDFFVARSRCDSNTGSIANTTVTTDSMTNVTRITVSSLDLSCDTDSMNSVGLLSASEGTSDGSVESGCEAVDTIELDIYWQDLWKKHFQEQYHEHYYAFLAQRRRPRRLPVDANSQPGPYTKPQLGSSTAPSSAPLTFTRPCDKETWQRLAPDCTYEEYIAADDDITVWGTLDNADIIREQQESSNEEGEEEMEEEPEDIPTTKDVLKAMVESSLGVLLKNLTEQIYSTDANSIDTKIRVSNSNNIFTKTETDVTQSNIPNKDINVTNADTNVTDTETEVTNSHTDATIDKTLDLNTFKNVNNCSVSTAITKTDDLTKYTTDTTNSNTDVYKNETSISSPDASVAYIDSIVTKTYTMSLNINENEQECQEGGSDKHRSSGNYDGSTSDSTKVFVQTILKTSGALVGEHSAGGGSGDEPPEDRPIYLKRSHEAYDDDDDDDDDDNDNDNAGTNMDRVKGAFSLMGYSYSPLHEKSMSRVRQGHVAFRKKNIRIQNRYLKFKNRPSQPQFEEDGKPRTSALDKVKQFLETTTNENIVDSVVDTDHSSSDEGSSFHVGRKLASFKIPVWDYDTKLEDIKMRDDKLGNSSEEIIEISEQTVLESKKPQSKKKKKRQAKKLFTNLPEEVAKDKTLIKYWLRRYQLFSKFDEGIKLDNVSYKPLLILIHFLVESWFSVTPERVADHIAQRCQCDLIIDAFCGAGGNAIQFALLCERVIAIDKDPRKVALARNNAEVYGVADRIEFIVGDFLQLAPTLQADVVFLSPPWGGPSYVFADSFNLDQILEPIGGSTLYQHVKKITENIAYYVPRNINVDQLVLLAGPGGEVEIEQNFLDKKLVALTAYYGELINE</sequence>
<evidence type="ECO:0000256" key="5">
    <source>
        <dbReference type="ARBA" id="ARBA00022490"/>
    </source>
</evidence>
<evidence type="ECO:0000256" key="6">
    <source>
        <dbReference type="ARBA" id="ARBA00022553"/>
    </source>
</evidence>
<feature type="compositionally biased region" description="Acidic residues" evidence="23">
    <location>
        <begin position="487"/>
        <end position="501"/>
    </location>
</feature>
<feature type="region of interest" description="Disordered" evidence="23">
    <location>
        <begin position="668"/>
        <end position="690"/>
    </location>
</feature>
<dbReference type="GO" id="GO:0015030">
    <property type="term" value="C:Cajal body"/>
    <property type="evidence" value="ECO:0007669"/>
    <property type="project" value="UniProtKB-SubCell"/>
</dbReference>
<comment type="subcellular location">
    <subcellularLocation>
        <location evidence="2">Cytoplasm</location>
    </subcellularLocation>
    <subcellularLocation>
        <location evidence="1">Nucleus</location>
        <location evidence="1">Cajal body</location>
    </subcellularLocation>
    <subcellularLocation>
        <location evidence="3">Nucleus</location>
        <location evidence="3">Nucleolus</location>
    </subcellularLocation>
</comment>
<feature type="compositionally biased region" description="Acidic residues" evidence="23">
    <location>
        <begin position="735"/>
        <end position="748"/>
    </location>
</feature>
<feature type="compositionally biased region" description="Polar residues" evidence="23">
    <location>
        <begin position="415"/>
        <end position="438"/>
    </location>
</feature>
<evidence type="ECO:0000256" key="12">
    <source>
        <dbReference type="ARBA" id="ARBA00023242"/>
    </source>
</evidence>
<keyword evidence="10" id="KW-0805">Transcription regulation</keyword>
<evidence type="ECO:0000256" key="8">
    <source>
        <dbReference type="ARBA" id="ARBA00022679"/>
    </source>
</evidence>
<comment type="catalytic activity">
    <reaction evidence="16">
        <text>a 5'-end (N(2),N(7)-dimethyl 5'-triphosphoguanosine)-ribonucleoside in snRNA + S-adenosyl-L-methionine = a 5'-end (N(2),N(2),N(7)-trimethyl 5'-triphosphoguanosine)-ribonucleoside in snRNA + S-adenosyl-L-homocysteine + H(+)</text>
        <dbReference type="Rhea" id="RHEA:78479"/>
        <dbReference type="Rhea" id="RHEA-COMP:19087"/>
        <dbReference type="Rhea" id="RHEA-COMP:19089"/>
        <dbReference type="ChEBI" id="CHEBI:15378"/>
        <dbReference type="ChEBI" id="CHEBI:57856"/>
        <dbReference type="ChEBI" id="CHEBI:59789"/>
        <dbReference type="ChEBI" id="CHEBI:167623"/>
        <dbReference type="ChEBI" id="CHEBI:172880"/>
    </reaction>
    <physiologicalReaction direction="left-to-right" evidence="16">
        <dbReference type="Rhea" id="RHEA:78480"/>
    </physiologicalReaction>
</comment>
<feature type="region of interest" description="Disordered" evidence="23">
    <location>
        <begin position="484"/>
        <end position="503"/>
    </location>
</feature>
<feature type="compositionally biased region" description="Low complexity" evidence="23">
    <location>
        <begin position="281"/>
        <end position="298"/>
    </location>
</feature>
<comment type="catalytic activity">
    <reaction evidence="15">
        <text>a 5'-end (N(7)-methyl 5'-triphosphoguanosine)-ribonucleoside in snoRNA + S-adenosyl-L-methionine = a 5'-end (N(2),N(7)-dimethyl 5'-triphosphoguanosine)-ribonucleoside in snoRNA + S-adenosyl-L-homocysteine + H(+)</text>
        <dbReference type="Rhea" id="RHEA:78475"/>
        <dbReference type="Rhea" id="RHEA-COMP:19086"/>
        <dbReference type="Rhea" id="RHEA-COMP:19088"/>
        <dbReference type="ChEBI" id="CHEBI:15378"/>
        <dbReference type="ChEBI" id="CHEBI:57856"/>
        <dbReference type="ChEBI" id="CHEBI:59789"/>
        <dbReference type="ChEBI" id="CHEBI:156461"/>
        <dbReference type="ChEBI" id="CHEBI:172880"/>
    </reaction>
    <physiologicalReaction direction="left-to-right" evidence="15">
        <dbReference type="Rhea" id="RHEA:78476"/>
    </physiologicalReaction>
</comment>
<dbReference type="GO" id="GO:0071164">
    <property type="term" value="F:RNA cap trimethylguanosine synthase activity"/>
    <property type="evidence" value="ECO:0007669"/>
    <property type="project" value="TreeGrafter"/>
</dbReference>
<dbReference type="Gene3D" id="3.40.50.150">
    <property type="entry name" value="Vaccinia Virus protein VP39"/>
    <property type="match status" value="1"/>
</dbReference>
<evidence type="ECO:0000256" key="2">
    <source>
        <dbReference type="ARBA" id="ARBA00004496"/>
    </source>
</evidence>
<gene>
    <name evidence="24" type="ORF">TBIB3V08_LOCUS8107</name>
</gene>
<evidence type="ECO:0000256" key="13">
    <source>
        <dbReference type="ARBA" id="ARBA00025783"/>
    </source>
</evidence>
<evidence type="ECO:0000256" key="20">
    <source>
        <dbReference type="ARBA" id="ARBA00064494"/>
    </source>
</evidence>
<keyword evidence="9" id="KW-0949">S-adenosyl-L-methionine</keyword>
<evidence type="ECO:0000256" key="17">
    <source>
        <dbReference type="ARBA" id="ARBA00049075"/>
    </source>
</evidence>
<evidence type="ECO:0000256" key="11">
    <source>
        <dbReference type="ARBA" id="ARBA00023163"/>
    </source>
</evidence>
<evidence type="ECO:0000256" key="23">
    <source>
        <dbReference type="SAM" id="MobiDB-lite"/>
    </source>
</evidence>
<comment type="similarity">
    <text evidence="13">Belongs to the methyltransferase superfamily. Trimethylguanosine synthase family.</text>
</comment>
<organism evidence="24">
    <name type="scientific">Timema bartmani</name>
    <dbReference type="NCBI Taxonomy" id="61472"/>
    <lineage>
        <taxon>Eukaryota</taxon>
        <taxon>Metazoa</taxon>
        <taxon>Ecdysozoa</taxon>
        <taxon>Arthropoda</taxon>
        <taxon>Hexapoda</taxon>
        <taxon>Insecta</taxon>
        <taxon>Pterygota</taxon>
        <taxon>Neoptera</taxon>
        <taxon>Polyneoptera</taxon>
        <taxon>Phasmatodea</taxon>
        <taxon>Timematodea</taxon>
        <taxon>Timematoidea</taxon>
        <taxon>Timematidae</taxon>
        <taxon>Timema</taxon>
    </lineage>
</organism>
<evidence type="ECO:0000256" key="22">
    <source>
        <dbReference type="ARBA" id="ARBA00081504"/>
    </source>
</evidence>
<dbReference type="FunFam" id="3.40.50.150:FF:000066">
    <property type="entry name" value="Trimethylguanosine synthase 1"/>
    <property type="match status" value="1"/>
</dbReference>
<protein>
    <recommendedName>
        <fullName evidence="4">Trimethylguanosine synthase</fullName>
    </recommendedName>
    <alternativeName>
        <fullName evidence="18">Cap-specific guanine-N(2) methyltransferase</fullName>
    </alternativeName>
    <alternativeName>
        <fullName evidence="21">Nuclear receptor coactivator 6-interacting protein</fullName>
    </alternativeName>
    <alternativeName>
        <fullName evidence="22">PRIP-interacting protein with methyltransferase motif</fullName>
    </alternativeName>
</protein>
<dbReference type="PANTHER" id="PTHR14741">
    <property type="entry name" value="S-ADENOSYLMETHIONINE-DEPENDENT METHYLTRANSFERASE RELATED"/>
    <property type="match status" value="1"/>
</dbReference>
<comment type="function">
    <text evidence="19">Catalyzes the 2 serial methylation steps for the conversion of the 7-monomethylguanosine (m(7)G) caps of snRNAs and snoRNAs to a 2,2,7-trimethylguanosine (m(2,2,7)G) cap structure. The enzyme is specific for guanine, and N7 methylation must precede N2 methylation. Hypermethylation of the m7G cap of U snRNAs leads to their concentration in nuclear foci, their colocalization with coilin and the formation of canonical Cajal bodies (CBs). Plays a role in transcriptional regulation.</text>
</comment>
<dbReference type="PANTHER" id="PTHR14741:SF32">
    <property type="entry name" value="TRIMETHYLGUANOSINE SYNTHASE"/>
    <property type="match status" value="1"/>
</dbReference>
<feature type="region of interest" description="Disordered" evidence="23">
    <location>
        <begin position="411"/>
        <end position="440"/>
    </location>
</feature>
<evidence type="ECO:0000256" key="19">
    <source>
        <dbReference type="ARBA" id="ARBA00057179"/>
    </source>
</evidence>
<proteinExistence type="inferred from homology"/>
<dbReference type="CDD" id="cd02440">
    <property type="entry name" value="AdoMet_MTases"/>
    <property type="match status" value="1"/>
</dbReference>
<keyword evidence="6" id="KW-0597">Phosphoprotein</keyword>
<evidence type="ECO:0000256" key="4">
    <source>
        <dbReference type="ARBA" id="ARBA00018517"/>
    </source>
</evidence>
<evidence type="ECO:0000256" key="9">
    <source>
        <dbReference type="ARBA" id="ARBA00022691"/>
    </source>
</evidence>
<dbReference type="SUPFAM" id="SSF53335">
    <property type="entry name" value="S-adenosyl-L-methionine-dependent methyltransferases"/>
    <property type="match status" value="1"/>
</dbReference>
<dbReference type="GO" id="GO:0005730">
    <property type="term" value="C:nucleolus"/>
    <property type="evidence" value="ECO:0007669"/>
    <property type="project" value="UniProtKB-SubCell"/>
</dbReference>
<dbReference type="EMBL" id="OD567505">
    <property type="protein sequence ID" value="CAD7445759.1"/>
    <property type="molecule type" value="Genomic_DNA"/>
</dbReference>
<evidence type="ECO:0000256" key="16">
    <source>
        <dbReference type="ARBA" id="ARBA00048763"/>
    </source>
</evidence>
<evidence type="ECO:0000256" key="1">
    <source>
        <dbReference type="ARBA" id="ARBA00004408"/>
    </source>
</evidence>
<accession>A0A7R9F2W4</accession>